<organism evidence="2 3">
    <name type="scientific">Parendozoicomonas haliclonae</name>
    <dbReference type="NCBI Taxonomy" id="1960125"/>
    <lineage>
        <taxon>Bacteria</taxon>
        <taxon>Pseudomonadati</taxon>
        <taxon>Pseudomonadota</taxon>
        <taxon>Gammaproteobacteria</taxon>
        <taxon>Oceanospirillales</taxon>
        <taxon>Endozoicomonadaceae</taxon>
        <taxon>Parendozoicomonas</taxon>
    </lineage>
</organism>
<keyword evidence="2" id="KW-0540">Nuclease</keyword>
<dbReference type="PANTHER" id="PTHR14859">
    <property type="entry name" value="CALCOFLUOR WHITE HYPERSENSITIVE PROTEIN PRECURSOR"/>
    <property type="match status" value="1"/>
</dbReference>
<dbReference type="InterPro" id="IPR005135">
    <property type="entry name" value="Endo/exonuclease/phosphatase"/>
</dbReference>
<dbReference type="PANTHER" id="PTHR14859:SF15">
    <property type="entry name" value="ENDONUCLEASE_EXONUCLEASE_PHOSPHATASE DOMAIN-CONTAINING PROTEIN"/>
    <property type="match status" value="1"/>
</dbReference>
<evidence type="ECO:0000313" key="2">
    <source>
        <dbReference type="EMBL" id="SMA46216.1"/>
    </source>
</evidence>
<dbReference type="InterPro" id="IPR036691">
    <property type="entry name" value="Endo/exonu/phosph_ase_sf"/>
</dbReference>
<reference evidence="2 3" key="1">
    <citation type="submission" date="2017-03" db="EMBL/GenBank/DDBJ databases">
        <authorList>
            <person name="Afonso C.L."/>
            <person name="Miller P.J."/>
            <person name="Scott M.A."/>
            <person name="Spackman E."/>
            <person name="Goraichik I."/>
            <person name="Dimitrov K.M."/>
            <person name="Suarez D.L."/>
            <person name="Swayne D.E."/>
        </authorList>
    </citation>
    <scope>NUCLEOTIDE SEQUENCE [LARGE SCALE GENOMIC DNA]</scope>
    <source>
        <strain evidence="2">SB41UT1</strain>
    </source>
</reference>
<dbReference type="GO" id="GO:0006506">
    <property type="term" value="P:GPI anchor biosynthetic process"/>
    <property type="evidence" value="ECO:0007669"/>
    <property type="project" value="TreeGrafter"/>
</dbReference>
<dbReference type="EMBL" id="FWPT01000004">
    <property type="protein sequence ID" value="SMA46216.1"/>
    <property type="molecule type" value="Genomic_DNA"/>
</dbReference>
<dbReference type="AlphaFoldDB" id="A0A1X7AJ62"/>
<feature type="domain" description="Endonuclease/exonuclease/phosphatase" evidence="1">
    <location>
        <begin position="50"/>
        <end position="277"/>
    </location>
</feature>
<dbReference type="OrthoDB" id="5293344at2"/>
<dbReference type="Proteomes" id="UP000196573">
    <property type="component" value="Unassembled WGS sequence"/>
</dbReference>
<sequence>MPLKSVQKTLQRRIRQRALNQSGSFKADQVEASDPDWSQESRRLETLRLLSFNIQVGITTQQYGHYLTRSWQHVLPSSSRQKNLDRIARLLRSYDVVALQEADGGSLRSSFINQIEYLAHRSGFPWWYQQLNRNLGQFAQHSNGLLTRCHPELLEDHKLPGLIPGRGAIVAELGETNPLLIVIMHLALSRRGREHQLGYIRRLIDAHEHVVLMGDMNTHAEQLLYDSPLNGAGLHNASMDVCTFPSWKPKKSLDHILLSSSLKAVSCEVLDFPQSDHLPVAVEIQLPEGLQLMSRNAPTAH</sequence>
<keyword evidence="2" id="KW-0255">Endonuclease</keyword>
<evidence type="ECO:0000313" key="3">
    <source>
        <dbReference type="Proteomes" id="UP000196573"/>
    </source>
</evidence>
<dbReference type="GO" id="GO:0016020">
    <property type="term" value="C:membrane"/>
    <property type="evidence" value="ECO:0007669"/>
    <property type="project" value="GOC"/>
</dbReference>
<accession>A0A1X7AJ62</accession>
<keyword evidence="2" id="KW-0378">Hydrolase</keyword>
<name>A0A1X7AJ62_9GAMM</name>
<gene>
    <name evidence="2" type="ORF">EHSB41UT_02102</name>
</gene>
<dbReference type="Pfam" id="PF03372">
    <property type="entry name" value="Exo_endo_phos"/>
    <property type="match status" value="1"/>
</dbReference>
<dbReference type="RefSeq" id="WP_087109872.1">
    <property type="nucleotide sequence ID" value="NZ_CBCSCN010000002.1"/>
</dbReference>
<evidence type="ECO:0000259" key="1">
    <source>
        <dbReference type="Pfam" id="PF03372"/>
    </source>
</evidence>
<proteinExistence type="predicted"/>
<dbReference type="GO" id="GO:0004527">
    <property type="term" value="F:exonuclease activity"/>
    <property type="evidence" value="ECO:0007669"/>
    <property type="project" value="UniProtKB-KW"/>
</dbReference>
<dbReference type="GO" id="GO:0004519">
    <property type="term" value="F:endonuclease activity"/>
    <property type="evidence" value="ECO:0007669"/>
    <property type="project" value="UniProtKB-KW"/>
</dbReference>
<dbReference type="Gene3D" id="3.60.10.10">
    <property type="entry name" value="Endonuclease/exonuclease/phosphatase"/>
    <property type="match status" value="1"/>
</dbReference>
<protein>
    <submittedName>
        <fullName evidence="2">Endonuclease/Exonuclease/phosphatase family protein</fullName>
    </submittedName>
</protein>
<keyword evidence="3" id="KW-1185">Reference proteome</keyword>
<dbReference type="SUPFAM" id="SSF56219">
    <property type="entry name" value="DNase I-like"/>
    <property type="match status" value="1"/>
</dbReference>
<dbReference type="InterPro" id="IPR051916">
    <property type="entry name" value="GPI-anchor_lipid_remodeler"/>
</dbReference>
<keyword evidence="2" id="KW-0269">Exonuclease</keyword>